<evidence type="ECO:0000313" key="1">
    <source>
        <dbReference type="EMBL" id="KRO27463.1"/>
    </source>
</evidence>
<dbReference type="AlphaFoldDB" id="A0A0R2NP45"/>
<sequence length="233" mass="25497">MQRYALQQTGHDFEPITPWDTNPQPILTQLKGRDDVDLLTWNPHQDMSEIYPQYDLASLVERVDGTPVAKLIDQLSGVLTALALPSSDQIQQQWYLVGDLAALTHPGLINTAAALLSLTVVALKTPLLTPKAVVSRKLHSLANQARCWLLAAKVTDLQLIATPAALTKLLQHLLAQTAVLDNCSPTSRAVSGELAQDAYWLSLVDDATFDVTQLNSPVAWSLLRAAHLENNLK</sequence>
<evidence type="ECO:0000313" key="2">
    <source>
        <dbReference type="Proteomes" id="UP000050920"/>
    </source>
</evidence>
<dbReference type="EMBL" id="AYGX02000079">
    <property type="protein sequence ID" value="KRO27463.1"/>
    <property type="molecule type" value="Genomic_DNA"/>
</dbReference>
<reference evidence="1 2" key="1">
    <citation type="journal article" date="2015" name="Genome Announc.">
        <title>Expanding the biotechnology potential of lactobacilli through comparative genomics of 213 strains and associated genera.</title>
        <authorList>
            <person name="Sun Z."/>
            <person name="Harris H.M."/>
            <person name="McCann A."/>
            <person name="Guo C."/>
            <person name="Argimon S."/>
            <person name="Zhang W."/>
            <person name="Yang X."/>
            <person name="Jeffery I.B."/>
            <person name="Cooney J.C."/>
            <person name="Kagawa T.F."/>
            <person name="Liu W."/>
            <person name="Song Y."/>
            <person name="Salvetti E."/>
            <person name="Wrobel A."/>
            <person name="Rasinkangas P."/>
            <person name="Parkhill J."/>
            <person name="Rea M.C."/>
            <person name="O'Sullivan O."/>
            <person name="Ritari J."/>
            <person name="Douillard F.P."/>
            <person name="Paul Ross R."/>
            <person name="Yang R."/>
            <person name="Briner A.E."/>
            <person name="Felis G.E."/>
            <person name="de Vos W.M."/>
            <person name="Barrangou R."/>
            <person name="Klaenhammer T.R."/>
            <person name="Caufield P.W."/>
            <person name="Cui Y."/>
            <person name="Zhang H."/>
            <person name="O'Toole P.W."/>
        </authorList>
    </citation>
    <scope>NUCLEOTIDE SEQUENCE [LARGE SCALE GENOMIC DNA]</scope>
    <source>
        <strain evidence="1 2">DSM 21115</strain>
    </source>
</reference>
<dbReference type="Proteomes" id="UP000050920">
    <property type="component" value="Unassembled WGS sequence"/>
</dbReference>
<name>A0A0R2NP45_9LACO</name>
<gene>
    <name evidence="1" type="ORF">DY78_GL003211</name>
</gene>
<keyword evidence="2" id="KW-1185">Reference proteome</keyword>
<dbReference type="RefSeq" id="WP_024624433.1">
    <property type="nucleotide sequence ID" value="NZ_AYGX02000079.1"/>
</dbReference>
<organism evidence="1 2">
    <name type="scientific">Lactiplantibacillus fabifermentans DSM 21115</name>
    <dbReference type="NCBI Taxonomy" id="1413187"/>
    <lineage>
        <taxon>Bacteria</taxon>
        <taxon>Bacillati</taxon>
        <taxon>Bacillota</taxon>
        <taxon>Bacilli</taxon>
        <taxon>Lactobacillales</taxon>
        <taxon>Lactobacillaceae</taxon>
        <taxon>Lactiplantibacillus</taxon>
    </lineage>
</organism>
<comment type="caution">
    <text evidence="1">The sequence shown here is derived from an EMBL/GenBank/DDBJ whole genome shotgun (WGS) entry which is preliminary data.</text>
</comment>
<accession>A0A0R2NP45</accession>
<proteinExistence type="predicted"/>
<protein>
    <submittedName>
        <fullName evidence="1">Uncharacterized protein</fullName>
    </submittedName>
</protein>